<comment type="caution">
    <text evidence="1">The sequence shown here is derived from an EMBL/GenBank/DDBJ whole genome shotgun (WGS) entry which is preliminary data.</text>
</comment>
<dbReference type="Proteomes" id="UP001060085">
    <property type="component" value="Linkage Group LG07"/>
</dbReference>
<sequence length="194" mass="22093">MKEENLRTKNRYQFYFLKSLGTLPEKKQFIEFNSDSCAIPRVDECHFNIANYVSCVLGINDKGRNKEKELGNFIKDLPILKTKWELIISYVVSFHDFHVGANMVQAIQDWLISKSAFEEGSFYNFASFNKKFIKDLSTIASLLVLEKSTPTVDGNIAPRVAGRLWEGNGLEANTLRRLVQLILGLLICVGVLRP</sequence>
<name>A0ACC0A1J3_CATRO</name>
<reference evidence="2" key="1">
    <citation type="journal article" date="2023" name="Nat. Plants">
        <title>Single-cell RNA sequencing provides a high-resolution roadmap for understanding the multicellular compartmentation of specialized metabolism.</title>
        <authorList>
            <person name="Sun S."/>
            <person name="Shen X."/>
            <person name="Li Y."/>
            <person name="Li Y."/>
            <person name="Wang S."/>
            <person name="Li R."/>
            <person name="Zhang H."/>
            <person name="Shen G."/>
            <person name="Guo B."/>
            <person name="Wei J."/>
            <person name="Xu J."/>
            <person name="St-Pierre B."/>
            <person name="Chen S."/>
            <person name="Sun C."/>
        </authorList>
    </citation>
    <scope>NUCLEOTIDE SEQUENCE [LARGE SCALE GENOMIC DNA]</scope>
</reference>
<organism evidence="1 2">
    <name type="scientific">Catharanthus roseus</name>
    <name type="common">Madagascar periwinkle</name>
    <name type="synonym">Vinca rosea</name>
    <dbReference type="NCBI Taxonomy" id="4058"/>
    <lineage>
        <taxon>Eukaryota</taxon>
        <taxon>Viridiplantae</taxon>
        <taxon>Streptophyta</taxon>
        <taxon>Embryophyta</taxon>
        <taxon>Tracheophyta</taxon>
        <taxon>Spermatophyta</taxon>
        <taxon>Magnoliopsida</taxon>
        <taxon>eudicotyledons</taxon>
        <taxon>Gunneridae</taxon>
        <taxon>Pentapetalae</taxon>
        <taxon>asterids</taxon>
        <taxon>lamiids</taxon>
        <taxon>Gentianales</taxon>
        <taxon>Apocynaceae</taxon>
        <taxon>Rauvolfioideae</taxon>
        <taxon>Vinceae</taxon>
        <taxon>Catharanthinae</taxon>
        <taxon>Catharanthus</taxon>
    </lineage>
</organism>
<keyword evidence="2" id="KW-1185">Reference proteome</keyword>
<accession>A0ACC0A1J3</accession>
<evidence type="ECO:0000313" key="1">
    <source>
        <dbReference type="EMBL" id="KAI5653943.1"/>
    </source>
</evidence>
<dbReference type="EMBL" id="CM044707">
    <property type="protein sequence ID" value="KAI5653943.1"/>
    <property type="molecule type" value="Genomic_DNA"/>
</dbReference>
<gene>
    <name evidence="1" type="ORF">M9H77_31130</name>
</gene>
<evidence type="ECO:0000313" key="2">
    <source>
        <dbReference type="Proteomes" id="UP001060085"/>
    </source>
</evidence>
<proteinExistence type="predicted"/>
<protein>
    <submittedName>
        <fullName evidence="1">Uncharacterized protein</fullName>
    </submittedName>
</protein>